<comment type="caution">
    <text evidence="2">The sequence shown here is derived from an EMBL/GenBank/DDBJ whole genome shotgun (WGS) entry which is preliminary data.</text>
</comment>
<evidence type="ECO:0000259" key="1">
    <source>
        <dbReference type="Pfam" id="PF06568"/>
    </source>
</evidence>
<proteinExistence type="predicted"/>
<reference evidence="2 3" key="2">
    <citation type="submission" date="2024-06" db="EMBL/GenBank/DDBJ databases">
        <title>Thioclava kandeliae sp. nov. from a rhizosphere soil sample of Kandelia candel in a mangrove.</title>
        <authorList>
            <person name="Mu T."/>
        </authorList>
    </citation>
    <scope>NUCLEOTIDE SEQUENCE [LARGE SCALE GENOMIC DNA]</scope>
    <source>
        <strain evidence="2 3">CPCC 100088</strain>
    </source>
</reference>
<protein>
    <submittedName>
        <fullName evidence="2">DUF1127 domain-containing protein</fullName>
    </submittedName>
</protein>
<accession>A0ABV1SII2</accession>
<reference evidence="2 3" key="1">
    <citation type="submission" date="2024-01" db="EMBL/GenBank/DDBJ databases">
        <authorList>
            <person name="Deng Y."/>
            <person name="Su J."/>
        </authorList>
    </citation>
    <scope>NUCLEOTIDE SEQUENCE [LARGE SCALE GENOMIC DNA]</scope>
    <source>
        <strain evidence="2 3">CPCC 100088</strain>
    </source>
</reference>
<feature type="domain" description="YjiS-like" evidence="1">
    <location>
        <begin position="13"/>
        <end position="47"/>
    </location>
</feature>
<dbReference type="Pfam" id="PF06568">
    <property type="entry name" value="YjiS-like"/>
    <property type="match status" value="1"/>
</dbReference>
<keyword evidence="3" id="KW-1185">Reference proteome</keyword>
<evidence type="ECO:0000313" key="2">
    <source>
        <dbReference type="EMBL" id="MER5172712.1"/>
    </source>
</evidence>
<name>A0ABV1SII2_9RHOB</name>
<dbReference type="EMBL" id="JAYWLC010000010">
    <property type="protein sequence ID" value="MER5172712.1"/>
    <property type="molecule type" value="Genomic_DNA"/>
</dbReference>
<dbReference type="InterPro" id="IPR009506">
    <property type="entry name" value="YjiS-like"/>
</dbReference>
<dbReference type="Proteomes" id="UP001438953">
    <property type="component" value="Unassembled WGS sequence"/>
</dbReference>
<gene>
    <name evidence="2" type="ORF">VSX56_13100</name>
</gene>
<sequence length="51" mass="6054">MRTVRAGFFQQVIDMIANWNDRRMTRIALSKLTDRELNDIGLSRFDIAKIR</sequence>
<organism evidence="2 3">
    <name type="scientific">Thioclava kandeliae</name>
    <dbReference type="NCBI Taxonomy" id="3070818"/>
    <lineage>
        <taxon>Bacteria</taxon>
        <taxon>Pseudomonadati</taxon>
        <taxon>Pseudomonadota</taxon>
        <taxon>Alphaproteobacteria</taxon>
        <taxon>Rhodobacterales</taxon>
        <taxon>Paracoccaceae</taxon>
        <taxon>Thioclava</taxon>
    </lineage>
</organism>
<evidence type="ECO:0000313" key="3">
    <source>
        <dbReference type="Proteomes" id="UP001438953"/>
    </source>
</evidence>